<dbReference type="GO" id="GO:0016906">
    <property type="term" value="F:sterol 3-beta-glucosyltransferase activity"/>
    <property type="evidence" value="ECO:0007669"/>
    <property type="project" value="UniProtKB-EC"/>
</dbReference>
<evidence type="ECO:0000313" key="2">
    <source>
        <dbReference type="EMBL" id="MBB3037048.1"/>
    </source>
</evidence>
<dbReference type="InterPro" id="IPR002213">
    <property type="entry name" value="UDP_glucos_trans"/>
</dbReference>
<dbReference type="GO" id="GO:0017000">
    <property type="term" value="P:antibiotic biosynthetic process"/>
    <property type="evidence" value="ECO:0007669"/>
    <property type="project" value="UniProtKB-ARBA"/>
</dbReference>
<dbReference type="CDD" id="cd03784">
    <property type="entry name" value="GT1_Gtf-like"/>
    <property type="match status" value="1"/>
</dbReference>
<dbReference type="RefSeq" id="WP_083962138.1">
    <property type="nucleotide sequence ID" value="NZ_BDDI01000002.1"/>
</dbReference>
<dbReference type="EMBL" id="JACHWS010000001">
    <property type="protein sequence ID" value="MBB3037048.1"/>
    <property type="molecule type" value="Genomic_DNA"/>
</dbReference>
<dbReference type="Proteomes" id="UP000567922">
    <property type="component" value="Unassembled WGS sequence"/>
</dbReference>
<comment type="caution">
    <text evidence="2">The sequence shown here is derived from an EMBL/GenBank/DDBJ whole genome shotgun (WGS) entry which is preliminary data.</text>
</comment>
<feature type="domain" description="Erythromycin biosynthesis protein CIII-like C-terminal" evidence="1">
    <location>
        <begin position="245"/>
        <end position="350"/>
    </location>
</feature>
<keyword evidence="2" id="KW-0328">Glycosyltransferase</keyword>
<dbReference type="Gene3D" id="3.40.50.2000">
    <property type="entry name" value="Glycogen Phosphorylase B"/>
    <property type="match status" value="2"/>
</dbReference>
<dbReference type="AlphaFoldDB" id="A0A839RLH5"/>
<dbReference type="InterPro" id="IPR050426">
    <property type="entry name" value="Glycosyltransferase_28"/>
</dbReference>
<dbReference type="InterPro" id="IPR010610">
    <property type="entry name" value="EryCIII-like_C"/>
</dbReference>
<dbReference type="PANTHER" id="PTHR48050:SF13">
    <property type="entry name" value="STEROL 3-BETA-GLUCOSYLTRANSFERASE UGT80A2"/>
    <property type="match status" value="1"/>
</dbReference>
<dbReference type="OrthoDB" id="3253247at2"/>
<gene>
    <name evidence="2" type="ORF">FHU29_001482</name>
</gene>
<reference evidence="2 3" key="1">
    <citation type="submission" date="2020-08" db="EMBL/GenBank/DDBJ databases">
        <title>Sequencing the genomes of 1000 actinobacteria strains.</title>
        <authorList>
            <person name="Klenk H.-P."/>
        </authorList>
    </citation>
    <scope>NUCLEOTIDE SEQUENCE [LARGE SCALE GENOMIC DNA]</scope>
    <source>
        <strain evidence="2 3">DSM 45258</strain>
    </source>
</reference>
<dbReference type="PANTHER" id="PTHR48050">
    <property type="entry name" value="STEROL 3-BETA-GLUCOSYLTRANSFERASE"/>
    <property type="match status" value="1"/>
</dbReference>
<evidence type="ECO:0000313" key="3">
    <source>
        <dbReference type="Proteomes" id="UP000567922"/>
    </source>
</evidence>
<name>A0A839RLH5_9ACTN</name>
<keyword evidence="3" id="KW-1185">Reference proteome</keyword>
<keyword evidence="2" id="KW-0808">Transferase</keyword>
<sequence>MTDDPDVRFALESNYAGLKGKKLAFTVVRRTRRYMDTVLEEIAGVAAHADYDLVIHHTLVPGQHIGEYLGVAAVPVALQPVWVPTSAFPSPFGPQSLPAFLNRATYLSSQLLSRATVGGIGSWRSRQLGLARKRRGMHNQFLQPDGTPATVLQAFSSSVLPKDPDYPDSVVTTGFWYLPDPEGWAPDAALQKFLDAGEPPVYVGFGSMTGRDPDQTAETVAAALRLAKVRAVVVTGEGGISANPFTENVFVSDDVPHSWLFPRMSAVVHHGGGGTTAAAMKAGVPQVVCPFTGDQPFWARKMHRIGVATQPVPQAATTPENLAQIITQAATSHGMKERAADVAADLALERGTARAVEVVEKLAPI</sequence>
<organism evidence="2 3">
    <name type="scientific">Hoyosella altamirensis</name>
    <dbReference type="NCBI Taxonomy" id="616997"/>
    <lineage>
        <taxon>Bacteria</taxon>
        <taxon>Bacillati</taxon>
        <taxon>Actinomycetota</taxon>
        <taxon>Actinomycetes</taxon>
        <taxon>Mycobacteriales</taxon>
        <taxon>Hoyosellaceae</taxon>
        <taxon>Hoyosella</taxon>
    </lineage>
</organism>
<proteinExistence type="predicted"/>
<dbReference type="EC" id="2.4.1.173" evidence="2"/>
<evidence type="ECO:0000259" key="1">
    <source>
        <dbReference type="Pfam" id="PF06722"/>
    </source>
</evidence>
<dbReference type="Pfam" id="PF06722">
    <property type="entry name" value="EryCIII-like_C"/>
    <property type="match status" value="1"/>
</dbReference>
<dbReference type="FunFam" id="3.40.50.2000:FF:000009">
    <property type="entry name" value="Sterol 3-beta-glucosyltransferase UGT80A2"/>
    <property type="match status" value="1"/>
</dbReference>
<protein>
    <submittedName>
        <fullName evidence="2">Sterol 3beta-glucosyltransferase</fullName>
        <ecNumber evidence="2">2.4.1.173</ecNumber>
    </submittedName>
</protein>
<dbReference type="SUPFAM" id="SSF53756">
    <property type="entry name" value="UDP-Glycosyltransferase/glycogen phosphorylase"/>
    <property type="match status" value="1"/>
</dbReference>
<accession>A0A839RLH5</accession>